<evidence type="ECO:0000313" key="5">
    <source>
        <dbReference type="Proteomes" id="UP000290189"/>
    </source>
</evidence>
<organism evidence="2 4">
    <name type="scientific">Plasmodiophora brassicae</name>
    <name type="common">Clubroot disease agent</name>
    <dbReference type="NCBI Taxonomy" id="37360"/>
    <lineage>
        <taxon>Eukaryota</taxon>
        <taxon>Sar</taxon>
        <taxon>Rhizaria</taxon>
        <taxon>Endomyxa</taxon>
        <taxon>Phytomyxea</taxon>
        <taxon>Plasmodiophorida</taxon>
        <taxon>Plasmodiophoridae</taxon>
        <taxon>Plasmodiophora</taxon>
    </lineage>
</organism>
<dbReference type="InterPro" id="IPR042465">
    <property type="entry name" value="XXLT1"/>
</dbReference>
<dbReference type="Gene3D" id="3.90.550.10">
    <property type="entry name" value="Spore Coat Polysaccharide Biosynthesis Protein SpsA, Chain A"/>
    <property type="match status" value="1"/>
</dbReference>
<dbReference type="InterPro" id="IPR029044">
    <property type="entry name" value="Nucleotide-diphossugar_trans"/>
</dbReference>
<evidence type="ECO:0000256" key="1">
    <source>
        <dbReference type="SAM" id="Phobius"/>
    </source>
</evidence>
<keyword evidence="4" id="KW-1185">Reference proteome</keyword>
<keyword evidence="3" id="KW-0496">Mitochondrion</keyword>
<accession>A0A0G4J8B5</accession>
<dbReference type="Proteomes" id="UP000039324">
    <property type="component" value="Unassembled WGS sequence"/>
</dbReference>
<reference evidence="3 5" key="2">
    <citation type="submission" date="2018-03" db="EMBL/GenBank/DDBJ databases">
        <authorList>
            <person name="Fogelqvist J."/>
        </authorList>
    </citation>
    <scope>NUCLEOTIDE SEQUENCE [LARGE SCALE GENOMIC DNA]</scope>
</reference>
<dbReference type="EMBL" id="CDSF01000155">
    <property type="protein sequence ID" value="CEP03805.1"/>
    <property type="molecule type" value="Genomic_DNA"/>
</dbReference>
<evidence type="ECO:0000313" key="2">
    <source>
        <dbReference type="EMBL" id="CEP03805.1"/>
    </source>
</evidence>
<dbReference type="AlphaFoldDB" id="A0A0G4J8B5"/>
<reference evidence="2 4" key="1">
    <citation type="submission" date="2015-02" db="EMBL/GenBank/DDBJ databases">
        <authorList>
            <person name="Chooi Y.-H."/>
        </authorList>
    </citation>
    <scope>NUCLEOTIDE SEQUENCE [LARGE SCALE GENOMIC DNA]</scope>
    <source>
        <strain evidence="2">E3</strain>
    </source>
</reference>
<keyword evidence="1" id="KW-1133">Transmembrane helix</keyword>
<dbReference type="PANTHER" id="PTHR46612">
    <property type="entry name" value="XYLOSIDE XYLOSYLTRANSFERASE 1"/>
    <property type="match status" value="1"/>
</dbReference>
<feature type="transmembrane region" description="Helical" evidence="1">
    <location>
        <begin position="20"/>
        <end position="39"/>
    </location>
</feature>
<dbReference type="Proteomes" id="UP000290189">
    <property type="component" value="Unassembled WGS sequence"/>
</dbReference>
<dbReference type="SUPFAM" id="SSF53448">
    <property type="entry name" value="Nucleotide-diphospho-sugar transferases"/>
    <property type="match status" value="1"/>
</dbReference>
<dbReference type="GO" id="GO:0016266">
    <property type="term" value="P:protein O-linked glycosylation via N-acetyl-galactosamine"/>
    <property type="evidence" value="ECO:0007669"/>
    <property type="project" value="TreeGrafter"/>
</dbReference>
<evidence type="ECO:0008006" key="6">
    <source>
        <dbReference type="Google" id="ProtNLM"/>
    </source>
</evidence>
<sequence>MTPTATGWLPRLRRHATSTAQVGVLISSILLTGCLVHMIPNLKHRRMTPYLSTAANTAQVPTTPIDIAMFVRFRPGDEVRYAELHVALNSLLFFRTCPLRLHFVVADDTTRGIVNSWVVAHNGSEVDAFYHYVRRPDRRLKSSFQYPFAVLKAVPDAILPGWIDRVIIVDFDMVWMRDACRAFDEFDRFGPKELVGLAVEQSTVYTLVDPGYGFQIPEATRSAMGFPPHWAGLNSGTLFANLQRMRAKGWSRKVYEFAAGLEKNQPGGNHFKSGDQDIYNRFARLHPEVVHVLPTEFNWCFDPALECVPDEKPPEIVIAHANGHRLHAVVPDHGLGAFIANVWSLFTDANMETIADDERTCRLHRVQTHGWCVDVTGSACQTTNPKNVATR</sequence>
<dbReference type="GO" id="GO:0005789">
    <property type="term" value="C:endoplasmic reticulum membrane"/>
    <property type="evidence" value="ECO:0007669"/>
    <property type="project" value="TreeGrafter"/>
</dbReference>
<evidence type="ECO:0000313" key="3">
    <source>
        <dbReference type="EMBL" id="SPQ99759.1"/>
    </source>
</evidence>
<proteinExistence type="predicted"/>
<dbReference type="GO" id="GO:0140560">
    <property type="term" value="F:xylosyl alpha-1,3-xylosyltransferase activity"/>
    <property type="evidence" value="ECO:0007669"/>
    <property type="project" value="TreeGrafter"/>
</dbReference>
<keyword evidence="1" id="KW-0472">Membrane</keyword>
<protein>
    <recommendedName>
        <fullName evidence="6">Nucleotide-diphospho-sugar transferase domain-containing protein</fullName>
    </recommendedName>
</protein>
<keyword evidence="1" id="KW-0812">Transmembrane</keyword>
<gene>
    <name evidence="2" type="ORF">PBRA_003412</name>
    <name evidence="3" type="ORF">PLBR_LOCUS6974</name>
</gene>
<name>A0A0G4J8B5_PLABS</name>
<dbReference type="PANTHER" id="PTHR46612:SF1">
    <property type="entry name" value="XYLOSIDE XYLOSYLTRANSFERASE 1"/>
    <property type="match status" value="1"/>
</dbReference>
<dbReference type="OrthoDB" id="411524at2759"/>
<dbReference type="EMBL" id="OVEO01000012">
    <property type="protein sequence ID" value="SPQ99759.1"/>
    <property type="molecule type" value="Genomic_DNA"/>
</dbReference>
<geneLocation type="mitochondrion" evidence="3"/>
<evidence type="ECO:0000313" key="4">
    <source>
        <dbReference type="Proteomes" id="UP000039324"/>
    </source>
</evidence>